<dbReference type="InterPro" id="IPR011444">
    <property type="entry name" value="DUF1549"/>
</dbReference>
<comment type="caution">
    <text evidence="3">The sequence shown here is derived from an EMBL/GenBank/DDBJ whole genome shotgun (WGS) entry which is preliminary data.</text>
</comment>
<dbReference type="Pfam" id="PF07583">
    <property type="entry name" value="PSCyt2"/>
    <property type="match status" value="1"/>
</dbReference>
<dbReference type="OrthoDB" id="289126at2"/>
<dbReference type="PANTHER" id="PTHR35889">
    <property type="entry name" value="CYCLOINULO-OLIGOSACCHARIDE FRUCTANOTRANSFERASE-RELATED"/>
    <property type="match status" value="1"/>
</dbReference>
<dbReference type="InterPro" id="IPR022655">
    <property type="entry name" value="DUF1553"/>
</dbReference>
<proteinExistence type="predicted"/>
<evidence type="ECO:0000313" key="4">
    <source>
        <dbReference type="Proteomes" id="UP000253426"/>
    </source>
</evidence>
<dbReference type="PANTHER" id="PTHR35889:SF3">
    <property type="entry name" value="F-BOX DOMAIN-CONTAINING PROTEIN"/>
    <property type="match status" value="1"/>
</dbReference>
<dbReference type="Pfam" id="PF07587">
    <property type="entry name" value="PSD1"/>
    <property type="match status" value="2"/>
</dbReference>
<evidence type="ECO:0000313" key="3">
    <source>
        <dbReference type="EMBL" id="RBP44546.1"/>
    </source>
</evidence>
<dbReference type="EMBL" id="QNRR01000004">
    <property type="protein sequence ID" value="RBP44546.1"/>
    <property type="molecule type" value="Genomic_DNA"/>
</dbReference>
<reference evidence="3 4" key="1">
    <citation type="submission" date="2018-06" db="EMBL/GenBank/DDBJ databases">
        <title>Genomic Encyclopedia of Type Strains, Phase IV (KMG-IV): sequencing the most valuable type-strain genomes for metagenomic binning, comparative biology and taxonomic classification.</title>
        <authorList>
            <person name="Goeker M."/>
        </authorList>
    </citation>
    <scope>NUCLEOTIDE SEQUENCE [LARGE SCALE GENOMIC DNA]</scope>
    <source>
        <strain evidence="3 4">DSM 25532</strain>
    </source>
</reference>
<feature type="domain" description="DUF1553" evidence="2">
    <location>
        <begin position="367"/>
        <end position="480"/>
    </location>
</feature>
<protein>
    <submittedName>
        <fullName evidence="3">Uncharacterized protein DUF1553</fullName>
    </submittedName>
</protein>
<name>A0A366HP31_9BACT</name>
<dbReference type="Proteomes" id="UP000253426">
    <property type="component" value="Unassembled WGS sequence"/>
</dbReference>
<evidence type="ECO:0000259" key="1">
    <source>
        <dbReference type="Pfam" id="PF07583"/>
    </source>
</evidence>
<gene>
    <name evidence="3" type="ORF">DES53_104367</name>
</gene>
<organism evidence="3 4">
    <name type="scientific">Roseimicrobium gellanilyticum</name>
    <dbReference type="NCBI Taxonomy" id="748857"/>
    <lineage>
        <taxon>Bacteria</taxon>
        <taxon>Pseudomonadati</taxon>
        <taxon>Verrucomicrobiota</taxon>
        <taxon>Verrucomicrobiia</taxon>
        <taxon>Verrucomicrobiales</taxon>
        <taxon>Verrucomicrobiaceae</taxon>
        <taxon>Roseimicrobium</taxon>
    </lineage>
</organism>
<evidence type="ECO:0000259" key="2">
    <source>
        <dbReference type="Pfam" id="PF07587"/>
    </source>
</evidence>
<keyword evidence="4" id="KW-1185">Reference proteome</keyword>
<sequence length="793" mass="89441">MVTPLAPAASRKIPSAKLVCIAEAHTCDDRPDMKLTPAATLLASLVLTLPAIAADSASAALPAMSPSKTPVDPRYPTAAAVQINNLLITHWQKNNVTVNPPASEETYLRRVYLDIIGRIPTLQEARAYLEDTRPLLEKRGELIDELLASEGHALHMYAFWADILRVQSNANGGQGNMTSRPYVEHIKKRIRENQPYDKFVHELLTAQGKVWHNPAIGYYMRDLGMPLENLASTSRIFLGTRIECAQCHNDPFDKTTQMQFYQMAAFTYPLETNFTGISAEDEVNKMKRAAEKKPDQAAQARWLGIISENLGDFVRYSKVQALPEKRQLKLPHDYQYSDAKPKDRITPLTMMGEQVTCDPQKADSVKAFADWLTSPQNPRFTTVIANRLWKKVFGRGLIEPVDEMMDSTVATDPVLMQHLEKLMRDLRYDTRAFLAVLYRTDAYQRAASHAELQPGEAYHFTGPLLRRMTAEQIWDSFITLIHPNPDLPRRHGIDAEMASRILYKGKLSDALDLLDAQEVFDGSMKAALAYEASAQESKGLKDKFTAAQKAKDKPLMEKLNVEIRMLSFTSRTGIHENVVVPAVARLYTKKTGQPAPAPIPVRTPTLKELQNAGQQRDYIPVPGYDLDPAIAREEQRAAGTRDGLFRAEARRYGIDPREWDAYIATRRRHAMEWKRAAELDSPAPRGHFLREFGQSDRDMIENSSSDAAIAQALVLMNSSLFEEITKRYTQLGLNLATTQYPEDQVDIIYQTLLTRKPTTTEKAAWEKAKARGLDKPEDLIYALINTQQFIFVQ</sequence>
<feature type="domain" description="DUF1549" evidence="1">
    <location>
        <begin position="82"/>
        <end position="267"/>
    </location>
</feature>
<accession>A0A366HP31</accession>
<dbReference type="AlphaFoldDB" id="A0A366HP31"/>
<feature type="domain" description="DUF1553" evidence="2">
    <location>
        <begin position="664"/>
        <end position="766"/>
    </location>
</feature>